<keyword evidence="2" id="KW-0969">Cilium</keyword>
<dbReference type="SUPFAM" id="SSF140566">
    <property type="entry name" value="FlgN-like"/>
    <property type="match status" value="1"/>
</dbReference>
<dbReference type="RefSeq" id="WP_382360067.1">
    <property type="nucleotide sequence ID" value="NZ_JBHTGR010000055.1"/>
</dbReference>
<sequence length="162" mass="18603">MSVQPIIQALEKLVKLHEGLLETARQKTEIIKADSVNELQKLLISEHKYVQALEQAEINRQKAVDAWLEAEGFNWQEPTITAILNALTDEHMAQELENTATKLTQTITSLKQQEELNQDLLRQSMQFVELSLDTISPSLRQMNYGRQQPSRTSERSVFDSRI</sequence>
<organism evidence="2 3">
    <name type="scientific">Lentibacillus kimchii</name>
    <dbReference type="NCBI Taxonomy" id="1542911"/>
    <lineage>
        <taxon>Bacteria</taxon>
        <taxon>Bacillati</taxon>
        <taxon>Bacillota</taxon>
        <taxon>Bacilli</taxon>
        <taxon>Bacillales</taxon>
        <taxon>Bacillaceae</taxon>
        <taxon>Lentibacillus</taxon>
    </lineage>
</organism>
<accession>A0ABW2UZ05</accession>
<dbReference type="InterPro" id="IPR007809">
    <property type="entry name" value="FlgN-like"/>
</dbReference>
<comment type="caution">
    <text evidence="2">The sequence shown here is derived from an EMBL/GenBank/DDBJ whole genome shotgun (WGS) entry which is preliminary data.</text>
</comment>
<dbReference type="InterPro" id="IPR036679">
    <property type="entry name" value="FlgN-like_sf"/>
</dbReference>
<evidence type="ECO:0000313" key="3">
    <source>
        <dbReference type="Proteomes" id="UP001596620"/>
    </source>
</evidence>
<protein>
    <submittedName>
        <fullName evidence="2">Flagellar protein FlgN</fullName>
    </submittedName>
</protein>
<proteinExistence type="predicted"/>
<dbReference type="Proteomes" id="UP001596620">
    <property type="component" value="Unassembled WGS sequence"/>
</dbReference>
<keyword evidence="2" id="KW-0966">Cell projection</keyword>
<reference evidence="3" key="1">
    <citation type="journal article" date="2019" name="Int. J. Syst. Evol. Microbiol.">
        <title>The Global Catalogue of Microorganisms (GCM) 10K type strain sequencing project: providing services to taxonomists for standard genome sequencing and annotation.</title>
        <authorList>
            <consortium name="The Broad Institute Genomics Platform"/>
            <consortium name="The Broad Institute Genome Sequencing Center for Infectious Disease"/>
            <person name="Wu L."/>
            <person name="Ma J."/>
        </authorList>
    </citation>
    <scope>NUCLEOTIDE SEQUENCE [LARGE SCALE GENOMIC DNA]</scope>
    <source>
        <strain evidence="3">JCM 30234</strain>
    </source>
</reference>
<dbReference type="Gene3D" id="1.20.58.300">
    <property type="entry name" value="FlgN-like"/>
    <property type="match status" value="1"/>
</dbReference>
<dbReference type="EMBL" id="JBHTGR010000055">
    <property type="protein sequence ID" value="MFC7747770.1"/>
    <property type="molecule type" value="Genomic_DNA"/>
</dbReference>
<evidence type="ECO:0000313" key="2">
    <source>
        <dbReference type="EMBL" id="MFC7747770.1"/>
    </source>
</evidence>
<name>A0ABW2UZ05_9BACI</name>
<keyword evidence="3" id="KW-1185">Reference proteome</keyword>
<dbReference type="Pfam" id="PF05130">
    <property type="entry name" value="FlgN"/>
    <property type="match status" value="1"/>
</dbReference>
<keyword evidence="2" id="KW-0282">Flagellum</keyword>
<keyword evidence="1" id="KW-1005">Bacterial flagellum biogenesis</keyword>
<evidence type="ECO:0000256" key="1">
    <source>
        <dbReference type="ARBA" id="ARBA00022795"/>
    </source>
</evidence>
<gene>
    <name evidence="2" type="ORF">ACFQU8_11290</name>
</gene>